<evidence type="ECO:0000313" key="4">
    <source>
        <dbReference type="Proteomes" id="UP001259832"/>
    </source>
</evidence>
<dbReference type="AlphaFoldDB" id="A0AAD9LSU9"/>
<dbReference type="SUPFAM" id="SSF64268">
    <property type="entry name" value="PX domain"/>
    <property type="match status" value="1"/>
</dbReference>
<dbReference type="Pfam" id="PF00787">
    <property type="entry name" value="PX"/>
    <property type="match status" value="1"/>
</dbReference>
<dbReference type="SMART" id="SM00312">
    <property type="entry name" value="PX"/>
    <property type="match status" value="1"/>
</dbReference>
<keyword evidence="4" id="KW-1185">Reference proteome</keyword>
<dbReference type="InterPro" id="IPR001683">
    <property type="entry name" value="PX_dom"/>
</dbReference>
<evidence type="ECO:0000313" key="3">
    <source>
        <dbReference type="EMBL" id="KAK1945459.1"/>
    </source>
</evidence>
<gene>
    <name evidence="3" type="ORF">P3T76_002507</name>
</gene>
<evidence type="ECO:0000256" key="1">
    <source>
        <dbReference type="SAM" id="MobiDB-lite"/>
    </source>
</evidence>
<dbReference type="PROSITE" id="PS50195">
    <property type="entry name" value="PX"/>
    <property type="match status" value="1"/>
</dbReference>
<accession>A0AAD9LSU9</accession>
<feature type="region of interest" description="Disordered" evidence="1">
    <location>
        <begin position="333"/>
        <end position="390"/>
    </location>
</feature>
<feature type="compositionally biased region" description="Low complexity" evidence="1">
    <location>
        <begin position="336"/>
        <end position="368"/>
    </location>
</feature>
<feature type="domain" description="PX" evidence="2">
    <location>
        <begin position="202"/>
        <end position="338"/>
    </location>
</feature>
<dbReference type="CDD" id="cd06093">
    <property type="entry name" value="PX_domain"/>
    <property type="match status" value="1"/>
</dbReference>
<dbReference type="Gene3D" id="3.30.1520.10">
    <property type="entry name" value="Phox-like domain"/>
    <property type="match status" value="1"/>
</dbReference>
<feature type="compositionally biased region" description="Low complexity" evidence="1">
    <location>
        <begin position="481"/>
        <end position="500"/>
    </location>
</feature>
<proteinExistence type="predicted"/>
<organism evidence="3 4">
    <name type="scientific">Phytophthora citrophthora</name>
    <dbReference type="NCBI Taxonomy" id="4793"/>
    <lineage>
        <taxon>Eukaryota</taxon>
        <taxon>Sar</taxon>
        <taxon>Stramenopiles</taxon>
        <taxon>Oomycota</taxon>
        <taxon>Peronosporomycetes</taxon>
        <taxon>Peronosporales</taxon>
        <taxon>Peronosporaceae</taxon>
        <taxon>Phytophthora</taxon>
    </lineage>
</organism>
<dbReference type="Proteomes" id="UP001259832">
    <property type="component" value="Unassembled WGS sequence"/>
</dbReference>
<feature type="region of interest" description="Disordered" evidence="1">
    <location>
        <begin position="1"/>
        <end position="107"/>
    </location>
</feature>
<protein>
    <recommendedName>
        <fullName evidence="2">PX domain-containing protein</fullName>
    </recommendedName>
</protein>
<feature type="compositionally biased region" description="Low complexity" evidence="1">
    <location>
        <begin position="52"/>
        <end position="72"/>
    </location>
</feature>
<feature type="compositionally biased region" description="Basic and acidic residues" evidence="1">
    <location>
        <begin position="1"/>
        <end position="11"/>
    </location>
</feature>
<comment type="caution">
    <text evidence="3">The sequence shown here is derived from an EMBL/GenBank/DDBJ whole genome shotgun (WGS) entry which is preliminary data.</text>
</comment>
<feature type="region of interest" description="Disordered" evidence="1">
    <location>
        <begin position="480"/>
        <end position="512"/>
    </location>
</feature>
<dbReference type="InterPro" id="IPR036871">
    <property type="entry name" value="PX_dom_sf"/>
</dbReference>
<dbReference type="GO" id="GO:0035091">
    <property type="term" value="F:phosphatidylinositol binding"/>
    <property type="evidence" value="ECO:0007669"/>
    <property type="project" value="InterPro"/>
</dbReference>
<reference evidence="3" key="1">
    <citation type="submission" date="2023-08" db="EMBL/GenBank/DDBJ databases">
        <title>Reference Genome Resource for the Citrus Pathogen Phytophthora citrophthora.</title>
        <authorList>
            <person name="Moller H."/>
            <person name="Coetzee B."/>
            <person name="Rose L.J."/>
            <person name="Van Niekerk J.M."/>
        </authorList>
    </citation>
    <scope>NUCLEOTIDE SEQUENCE</scope>
    <source>
        <strain evidence="3">STE-U-9442</strain>
    </source>
</reference>
<name>A0AAD9LSU9_9STRA</name>
<dbReference type="EMBL" id="JASMQC010000004">
    <property type="protein sequence ID" value="KAK1945459.1"/>
    <property type="molecule type" value="Genomic_DNA"/>
</dbReference>
<evidence type="ECO:0000259" key="2">
    <source>
        <dbReference type="PROSITE" id="PS50195"/>
    </source>
</evidence>
<sequence length="512" mass="55187">MADAASAERRQQLRSLNDSLVRGSLTRQEYDELLPFLASPTAPTAPQPSQQPPQEESQEDAAFNAALAQAQQRSDAPTTNDHHSSPQRTVHFADDTNPPAPEPIDAPPQYQILAPVAAASTPTGLQLRCPACGTSNDTARGPRCYVCSSRLTVADELSAAVAARSFGRTSSRQRWPIVNATAPPSGAFSAAEDGRVLIHNGFFTCTMEATQVIATAEGSACQVFVMCCTWQPRSAEGTDNQRMLATWYVSQRFSQFERLHKALKRRLSRTTTASLPPFPAKYHLTDRLEKRKQGLTTYMPRLLEMCAHLPNAQFVPELDEFLDVSHQVQIFRSQRPSAAPPVVTASPPVDGSQRSATSTSTAATSESSPFPAFTGPAMVPSQPVAPPMDASELTQAEGAVRLLAEAVRNARGDVRGDGTVQHHLDVCVQLAPGLQRSADLDNPFADAELIPRAMQCQDDLQQAVAMYNDALLAASGIAPTQQQGQVQQAQQPEPHVQAQQMPVRNVVPASAA</sequence>